<sequence length="61" mass="6836">MEASYAMGRCGIRVLVRVSRSSGMLHPPPPKYSALDSQMDLVPNPRPKFKTSPVPRLLSRR</sequence>
<name>A0AAD7BHB4_MYCRO</name>
<gene>
    <name evidence="1" type="ORF">B0H17DRAFT_601541</name>
</gene>
<proteinExistence type="predicted"/>
<organism evidence="1 2">
    <name type="scientific">Mycena rosella</name>
    <name type="common">Pink bonnet</name>
    <name type="synonym">Agaricus rosellus</name>
    <dbReference type="NCBI Taxonomy" id="1033263"/>
    <lineage>
        <taxon>Eukaryota</taxon>
        <taxon>Fungi</taxon>
        <taxon>Dikarya</taxon>
        <taxon>Basidiomycota</taxon>
        <taxon>Agaricomycotina</taxon>
        <taxon>Agaricomycetes</taxon>
        <taxon>Agaricomycetidae</taxon>
        <taxon>Agaricales</taxon>
        <taxon>Marasmiineae</taxon>
        <taxon>Mycenaceae</taxon>
        <taxon>Mycena</taxon>
    </lineage>
</organism>
<keyword evidence="2" id="KW-1185">Reference proteome</keyword>
<evidence type="ECO:0000313" key="2">
    <source>
        <dbReference type="Proteomes" id="UP001221757"/>
    </source>
</evidence>
<evidence type="ECO:0000313" key="1">
    <source>
        <dbReference type="EMBL" id="KAJ7620806.1"/>
    </source>
</evidence>
<dbReference type="Proteomes" id="UP001221757">
    <property type="component" value="Unassembled WGS sequence"/>
</dbReference>
<accession>A0AAD7BHB4</accession>
<dbReference type="AlphaFoldDB" id="A0AAD7BHB4"/>
<comment type="caution">
    <text evidence="1">The sequence shown here is derived from an EMBL/GenBank/DDBJ whole genome shotgun (WGS) entry which is preliminary data.</text>
</comment>
<protein>
    <submittedName>
        <fullName evidence="1">Uncharacterized protein</fullName>
    </submittedName>
</protein>
<dbReference type="EMBL" id="JARKIE010000685">
    <property type="protein sequence ID" value="KAJ7620806.1"/>
    <property type="molecule type" value="Genomic_DNA"/>
</dbReference>
<reference evidence="1" key="1">
    <citation type="submission" date="2023-03" db="EMBL/GenBank/DDBJ databases">
        <title>Massive genome expansion in bonnet fungi (Mycena s.s.) driven by repeated elements and novel gene families across ecological guilds.</title>
        <authorList>
            <consortium name="Lawrence Berkeley National Laboratory"/>
            <person name="Harder C.B."/>
            <person name="Miyauchi S."/>
            <person name="Viragh M."/>
            <person name="Kuo A."/>
            <person name="Thoen E."/>
            <person name="Andreopoulos B."/>
            <person name="Lu D."/>
            <person name="Skrede I."/>
            <person name="Drula E."/>
            <person name="Henrissat B."/>
            <person name="Morin E."/>
            <person name="Kohler A."/>
            <person name="Barry K."/>
            <person name="LaButti K."/>
            <person name="Morin E."/>
            <person name="Salamov A."/>
            <person name="Lipzen A."/>
            <person name="Mereny Z."/>
            <person name="Hegedus B."/>
            <person name="Baldrian P."/>
            <person name="Stursova M."/>
            <person name="Weitz H."/>
            <person name="Taylor A."/>
            <person name="Grigoriev I.V."/>
            <person name="Nagy L.G."/>
            <person name="Martin F."/>
            <person name="Kauserud H."/>
        </authorList>
    </citation>
    <scope>NUCLEOTIDE SEQUENCE</scope>
    <source>
        <strain evidence="1">CBHHK067</strain>
    </source>
</reference>